<feature type="compositionally biased region" description="Polar residues" evidence="4">
    <location>
        <begin position="164"/>
        <end position="195"/>
    </location>
</feature>
<evidence type="ECO:0000256" key="4">
    <source>
        <dbReference type="SAM" id="MobiDB-lite"/>
    </source>
</evidence>
<feature type="coiled-coil region" evidence="3">
    <location>
        <begin position="39"/>
        <end position="73"/>
    </location>
</feature>
<comment type="caution">
    <text evidence="5">The sequence shown here is derived from an EMBL/GenBank/DDBJ whole genome shotgun (WGS) entry which is preliminary data.</text>
</comment>
<accession>A0AAV2SZA6</accession>
<comment type="similarity">
    <text evidence="1">Belongs to the TPD52 family.</text>
</comment>
<proteinExistence type="inferred from homology"/>
<evidence type="ECO:0000313" key="5">
    <source>
        <dbReference type="EMBL" id="CAL5129182.1"/>
    </source>
</evidence>
<organism evidence="5 6">
    <name type="scientific">Calicophoron daubneyi</name>
    <name type="common">Rumen fluke</name>
    <name type="synonym">Paramphistomum daubneyi</name>
    <dbReference type="NCBI Taxonomy" id="300641"/>
    <lineage>
        <taxon>Eukaryota</taxon>
        <taxon>Metazoa</taxon>
        <taxon>Spiralia</taxon>
        <taxon>Lophotrochozoa</taxon>
        <taxon>Platyhelminthes</taxon>
        <taxon>Trematoda</taxon>
        <taxon>Digenea</taxon>
        <taxon>Plagiorchiida</taxon>
        <taxon>Pronocephalata</taxon>
        <taxon>Paramphistomoidea</taxon>
        <taxon>Paramphistomidae</taxon>
        <taxon>Calicophoron</taxon>
    </lineage>
</organism>
<dbReference type="PANTHER" id="PTHR19307:SF14">
    <property type="entry name" value="TUMOR PROTEIN D52"/>
    <property type="match status" value="1"/>
</dbReference>
<keyword evidence="2 3" id="KW-0175">Coiled coil</keyword>
<feature type="region of interest" description="Disordered" evidence="4">
    <location>
        <begin position="151"/>
        <end position="290"/>
    </location>
</feature>
<dbReference type="AlphaFoldDB" id="A0AAV2SZA6"/>
<dbReference type="Proteomes" id="UP001497525">
    <property type="component" value="Unassembled WGS sequence"/>
</dbReference>
<feature type="compositionally biased region" description="Basic residues" evidence="4">
    <location>
        <begin position="271"/>
        <end position="284"/>
    </location>
</feature>
<dbReference type="Pfam" id="PF04201">
    <property type="entry name" value="TPD52"/>
    <property type="match status" value="1"/>
</dbReference>
<dbReference type="InterPro" id="IPR007327">
    <property type="entry name" value="TPD52"/>
</dbReference>
<sequence>MSSSDPHEHYYDNMEDNMIPTGIEALGTYDDLSRGETDSAAVLHQRAQYAEELKQVEDEIQTLRQVLAAKYRRQSFLKHQLGISMISELKEEVNKGMDNLRTSEAYQKTTAAVKKTSSVLQEKWNILRHTSAYKSVEDKLTSAYSTVRGKLVGPSAPVSEGRSAESSVSEPNKGSGSVKTIETSAKMPQNTSATTVAVVGVNSATDNKGDSPERSKTPESSSTSAGGTGVIKMEPLSTDEEEQDDHEEFKELNRSGESKPETKPNTEGSPRKPKKTPAKKRPSKPKSFAD</sequence>
<dbReference type="PANTHER" id="PTHR19307">
    <property type="entry name" value="TUMOR PROTEIN D52"/>
    <property type="match status" value="1"/>
</dbReference>
<name>A0AAV2SZA6_CALDB</name>
<reference evidence="5" key="1">
    <citation type="submission" date="2024-06" db="EMBL/GenBank/DDBJ databases">
        <authorList>
            <person name="Liu X."/>
            <person name="Lenzi L."/>
            <person name="Haldenby T S."/>
            <person name="Uol C."/>
        </authorList>
    </citation>
    <scope>NUCLEOTIDE SEQUENCE</scope>
</reference>
<evidence type="ECO:0000313" key="6">
    <source>
        <dbReference type="Proteomes" id="UP001497525"/>
    </source>
</evidence>
<protein>
    <submittedName>
        <fullName evidence="5">Uncharacterized protein</fullName>
    </submittedName>
</protein>
<dbReference type="GO" id="GO:0005737">
    <property type="term" value="C:cytoplasm"/>
    <property type="evidence" value="ECO:0007669"/>
    <property type="project" value="TreeGrafter"/>
</dbReference>
<evidence type="ECO:0000256" key="1">
    <source>
        <dbReference type="ARBA" id="ARBA00005702"/>
    </source>
</evidence>
<dbReference type="EMBL" id="CAXLJL010000001">
    <property type="protein sequence ID" value="CAL5129182.1"/>
    <property type="molecule type" value="Genomic_DNA"/>
</dbReference>
<feature type="compositionally biased region" description="Acidic residues" evidence="4">
    <location>
        <begin position="237"/>
        <end position="246"/>
    </location>
</feature>
<evidence type="ECO:0000256" key="2">
    <source>
        <dbReference type="ARBA" id="ARBA00023054"/>
    </source>
</evidence>
<gene>
    <name evidence="5" type="ORF">CDAUBV1_LOCUS51</name>
</gene>
<feature type="compositionally biased region" description="Basic and acidic residues" evidence="4">
    <location>
        <begin position="247"/>
        <end position="264"/>
    </location>
</feature>
<feature type="compositionally biased region" description="Basic and acidic residues" evidence="4">
    <location>
        <begin position="207"/>
        <end position="217"/>
    </location>
</feature>
<evidence type="ECO:0000256" key="3">
    <source>
        <dbReference type="SAM" id="Coils"/>
    </source>
</evidence>